<comment type="caution">
    <text evidence="4">The sequence shown here is derived from an EMBL/GenBank/DDBJ whole genome shotgun (WGS) entry which is preliminary data.</text>
</comment>
<dbReference type="Gene3D" id="2.40.128.130">
    <property type="entry name" value="Autotransporter beta-domain"/>
    <property type="match status" value="1"/>
</dbReference>
<dbReference type="PROSITE" id="PS51208">
    <property type="entry name" value="AUTOTRANSPORTER"/>
    <property type="match status" value="1"/>
</dbReference>
<evidence type="ECO:0000313" key="5">
    <source>
        <dbReference type="Proteomes" id="UP000466966"/>
    </source>
</evidence>
<feature type="signal peptide" evidence="2">
    <location>
        <begin position="1"/>
        <end position="32"/>
    </location>
</feature>
<dbReference type="Proteomes" id="UP000466966">
    <property type="component" value="Unassembled WGS sequence"/>
</dbReference>
<reference evidence="4 5" key="1">
    <citation type="submission" date="2019-12" db="EMBL/GenBank/DDBJ databases">
        <title>Genomic-based taxomic classification of the family Erythrobacteraceae.</title>
        <authorList>
            <person name="Xu L."/>
        </authorList>
    </citation>
    <scope>NUCLEOTIDE SEQUENCE [LARGE SCALE GENOMIC DNA]</scope>
    <source>
        <strain evidence="4 5">M0322</strain>
    </source>
</reference>
<evidence type="ECO:0000256" key="1">
    <source>
        <dbReference type="SAM" id="MobiDB-lite"/>
    </source>
</evidence>
<dbReference type="EMBL" id="WTYV01000002">
    <property type="protein sequence ID" value="MXO70938.1"/>
    <property type="molecule type" value="Genomic_DNA"/>
</dbReference>
<name>A0A844YVK1_9SPHN</name>
<keyword evidence="5" id="KW-1185">Reference proteome</keyword>
<sequence length="1696" mass="169218">MTVAVSSAARLRASLTLGASLAALALAQNAQAQSACPGVVQGNVCLVTVEGSSGAVDAANNPVFILTNNGTITGGPAVSQGGSSTLVVLNNGTITATNGTAISGAYRLSSYVDNKGTINGNVVVADPPQPNVFTFGFITFISNTGSVVNGDVTLASNGFTRANFIQRGADDGVTGTISAGQGLDIYTRSYTTSQSLALAQALPATFEIAGYEALGTDTTLTLTGQSGTISLMGDGNVVNEGTISRGPSNEAIGYYGTTVNVIRRPQIPLGQPGSFLAVFYGPGLNSFTNNGTVNGDINNLGTASFINNGTISMTSTTNGMVIAGKTDAAFTFVNSGTIAMSDDGARPAGLSVVREFDGGVDAGVRLRSAVFTTQTADVSITNSGQITGGVDARFAADDLTFTNSGLIAGHVSSTAGYIPGVYINAGQLGIHVGDESHYDGASATVVNTATGEIRNGLVLDASTLAASIDNRGTIGIGYAGDAIRVDQFLDAETIDNTSFDFDNSGTINGNVELNLGTTTVTVQNSGNLNGAGAPVDQDTFPDLIFNGGGIALAVENATVGDQTVSFVNSGTIATTARAQTGVVIELDSDDDRDNIVDVSGVSATVNVTNSGTISATGGATIVTRQFATFLEEGQVLVNPMAALAVDASDIPAEAVITIDNQAGGVIRAGGTPNVLTPNGYSAVPNGVDGALTVAVFASGKTINITNAGTIQGGAGSNFGANLVSNNVEPRDGYLAGAIHTEGDEYGSDDETAVYIASRDTVTNTATGTIIGSIDLGGNDDTLANNGSITGDIYLRDGNDSVSNYGTLTGNLYLGSGDDSFTQAVSAVFNGTADGQDGNDTFNLDLTGGGTIDQSIYTRLLNFEVFNLVGQGQVDVDLGDDDDDFANDGELEGDVNLGNGSNSFENSGTVAGNVTSGDGSDDIGNDGTVDGSVGLGEGDNTFENTGTVTGDVSGGDGTDDVANEGEVGGSVNLGGGDNALNNSGSVGGDITSEDGDDAVTNGGTVGGDVNLGGGENQFTNTGEVGGEVASGFEDDSVTNNGSVGGSVYLDGIPAPDPDQQQAALAYQRTLMRVTQALEPTGGDDTFTNSDVVEGGVFAGAGNDTVTNTGTIGGDLDLGDGNDTLVLQGSWAIGGTTDGGAGTDAVNLTLRGGAQQQALDLARFTGFETLGIGGSGIGVVSGNVAFTQINVGANRLIGAAGSTITGNVAVAAGGTFGSAGTVNGNITVASGGTLSPGASPAVMTVNGDVSLAAGSTTVFEFVPAPGQSDQLLIDGTLTIASGATLNLTGNRPLTPGTPYDLIVADQISGQFTIGTWDKSLVQGFLRYVDGAATDRLQLLGTFVFQSAQGPQPTAAVNYVNSLLLGGTASTALNAAIPQLLDNSGFASVAAFSLLTPEPYASATQLGVETGLSVAKASRKGLVEVAADEPTLFGFGTGFGAWRTLAADGTLGTSRARNHETGLIGGIGFGSSTASAGAFVGYLDGRQRIAALDAQTNVDGMLAGIASHLGGAGFTLDALAGYHWGKAETQRSVPAGGSAGDDYTLRTLVLDAHAGYALDLAGLSVTPAAGVTHISVRRAAATEAGSAAYGLNVAGERHAATFVDGSLALAGAADRAIRPWASVGVRHQLEGDLVFATGSLLGSAATFTVPGAPRKDTVVTAGAGLETDLVPNVSVSAAYSGEFGGGSGNGVTIGLRARF</sequence>
<dbReference type="InterPro" id="IPR036709">
    <property type="entry name" value="Autotransporte_beta_dom_sf"/>
</dbReference>
<dbReference type="SUPFAM" id="SSF103515">
    <property type="entry name" value="Autotransporter"/>
    <property type="match status" value="1"/>
</dbReference>
<dbReference type="Gene3D" id="2.160.20.160">
    <property type="match status" value="2"/>
</dbReference>
<proteinExistence type="predicted"/>
<evidence type="ECO:0000259" key="3">
    <source>
        <dbReference type="PROSITE" id="PS51208"/>
    </source>
</evidence>
<feature type="domain" description="Autotransporter" evidence="3">
    <location>
        <begin position="1424"/>
        <end position="1696"/>
    </location>
</feature>
<evidence type="ECO:0000313" key="4">
    <source>
        <dbReference type="EMBL" id="MXO70938.1"/>
    </source>
</evidence>
<dbReference type="OrthoDB" id="7195851at2"/>
<evidence type="ECO:0000256" key="2">
    <source>
        <dbReference type="SAM" id="SignalP"/>
    </source>
</evidence>
<dbReference type="RefSeq" id="WP_160770905.1">
    <property type="nucleotide sequence ID" value="NZ_WTYV01000002.1"/>
</dbReference>
<keyword evidence="2" id="KW-0732">Signal</keyword>
<dbReference type="Pfam" id="PF03797">
    <property type="entry name" value="Autotransporter"/>
    <property type="match status" value="1"/>
</dbReference>
<accession>A0A844YVK1</accession>
<protein>
    <submittedName>
        <fullName evidence="4">Autotransporter domain-containing protein</fullName>
    </submittedName>
</protein>
<feature type="chain" id="PRO_5032308306" evidence="2">
    <location>
        <begin position="33"/>
        <end position="1696"/>
    </location>
</feature>
<dbReference type="SMART" id="SM00869">
    <property type="entry name" value="Autotransporter"/>
    <property type="match status" value="1"/>
</dbReference>
<dbReference type="InterPro" id="IPR005546">
    <property type="entry name" value="Autotransporte_beta"/>
</dbReference>
<organism evidence="4 5">
    <name type="scientific">Alteraurantiacibacter buctensis</name>
    <dbReference type="NCBI Taxonomy" id="1503981"/>
    <lineage>
        <taxon>Bacteria</taxon>
        <taxon>Pseudomonadati</taxon>
        <taxon>Pseudomonadota</taxon>
        <taxon>Alphaproteobacteria</taxon>
        <taxon>Sphingomonadales</taxon>
        <taxon>Erythrobacteraceae</taxon>
        <taxon>Alteraurantiacibacter</taxon>
    </lineage>
</organism>
<gene>
    <name evidence="4" type="ORF">GRI99_04715</name>
</gene>
<feature type="region of interest" description="Disordered" evidence="1">
    <location>
        <begin position="936"/>
        <end position="955"/>
    </location>
</feature>